<comment type="caution">
    <text evidence="2">The sequence shown here is derived from an EMBL/GenBank/DDBJ whole genome shotgun (WGS) entry which is preliminary data.</text>
</comment>
<feature type="region of interest" description="Disordered" evidence="1">
    <location>
        <begin position="28"/>
        <end position="48"/>
    </location>
</feature>
<sequence>MSELPWKLFEKTGNLEAYLLMKQVEELSEEKADEDTEELSSVSQVETK</sequence>
<dbReference type="InterPro" id="IPR025617">
    <property type="entry name" value="YqzL"/>
</dbReference>
<dbReference type="Pfam" id="PF14006">
    <property type="entry name" value="YqzL"/>
    <property type="match status" value="1"/>
</dbReference>
<reference evidence="2 3" key="1">
    <citation type="journal article" date="2011" name="Int. J. Syst. Evol. Microbiol.">
        <title>Allobacillus halotolerans gen. nov., sp. nov. isolated from shrimp paste.</title>
        <authorList>
            <person name="Sheu S.Y."/>
            <person name="Arun A.B."/>
            <person name="Jiang S.R."/>
            <person name="Young C.C."/>
            <person name="Chen W.M."/>
        </authorList>
    </citation>
    <scope>NUCLEOTIDE SEQUENCE [LARGE SCALE GENOMIC DNA]</scope>
    <source>
        <strain evidence="2 3">LMG 24826</strain>
    </source>
</reference>
<gene>
    <name evidence="2" type="ORF">KQ486_01550</name>
</gene>
<organism evidence="2 3">
    <name type="scientific">Allobacillus halotolerans</name>
    <dbReference type="NCBI Taxonomy" id="570278"/>
    <lineage>
        <taxon>Bacteria</taxon>
        <taxon>Bacillati</taxon>
        <taxon>Bacillota</taxon>
        <taxon>Bacilli</taxon>
        <taxon>Bacillales</taxon>
        <taxon>Bacillaceae</taxon>
        <taxon>Allobacillus</taxon>
    </lineage>
</organism>
<dbReference type="Proteomes" id="UP000812672">
    <property type="component" value="Unassembled WGS sequence"/>
</dbReference>
<dbReference type="RefSeq" id="WP_144160262.1">
    <property type="nucleotide sequence ID" value="NZ_CAUPKR010000001.1"/>
</dbReference>
<feature type="compositionally biased region" description="Acidic residues" evidence="1">
    <location>
        <begin position="28"/>
        <end position="38"/>
    </location>
</feature>
<dbReference type="EMBL" id="JAHLZF010000001">
    <property type="protein sequence ID" value="MBU6079694.1"/>
    <property type="molecule type" value="Genomic_DNA"/>
</dbReference>
<protein>
    <submittedName>
        <fullName evidence="2">YqzL family protein</fullName>
    </submittedName>
</protein>
<accession>A0ABS6GKI4</accession>
<keyword evidence="3" id="KW-1185">Reference proteome</keyword>
<proteinExistence type="predicted"/>
<evidence type="ECO:0000256" key="1">
    <source>
        <dbReference type="SAM" id="MobiDB-lite"/>
    </source>
</evidence>
<evidence type="ECO:0000313" key="3">
    <source>
        <dbReference type="Proteomes" id="UP000812672"/>
    </source>
</evidence>
<evidence type="ECO:0000313" key="2">
    <source>
        <dbReference type="EMBL" id="MBU6079694.1"/>
    </source>
</evidence>
<feature type="compositionally biased region" description="Polar residues" evidence="1">
    <location>
        <begin position="39"/>
        <end position="48"/>
    </location>
</feature>
<name>A0ABS6GKI4_9BACI</name>